<dbReference type="PANTHER" id="PTHR12993">
    <property type="entry name" value="N-ACETYLGLUCOSAMINYL-PHOSPHATIDYLINOSITOL DE-N-ACETYLASE-RELATED"/>
    <property type="match status" value="1"/>
</dbReference>
<evidence type="ECO:0000313" key="1">
    <source>
        <dbReference type="EMBL" id="AFU59246.1"/>
    </source>
</evidence>
<dbReference type="Pfam" id="PF02585">
    <property type="entry name" value="PIG-L"/>
    <property type="match status" value="1"/>
</dbReference>
<dbReference type="RefSeq" id="WP_015019781.1">
    <property type="nucleotide sequence ID" value="NC_018719.1"/>
</dbReference>
<dbReference type="InterPro" id="IPR003737">
    <property type="entry name" value="GlcNAc_PI_deacetylase-related"/>
</dbReference>
<dbReference type="GO" id="GO:0016811">
    <property type="term" value="F:hydrolase activity, acting on carbon-nitrogen (but not peptide) bonds, in linear amides"/>
    <property type="evidence" value="ECO:0007669"/>
    <property type="project" value="TreeGrafter"/>
</dbReference>
<dbReference type="Gene3D" id="3.40.50.10320">
    <property type="entry name" value="LmbE-like"/>
    <property type="match status" value="1"/>
</dbReference>
<organism evidence="1 2">
    <name type="scientific">Nitrososphaera gargensis (strain Ga9.2)</name>
    <dbReference type="NCBI Taxonomy" id="1237085"/>
    <lineage>
        <taxon>Archaea</taxon>
        <taxon>Nitrososphaerota</taxon>
        <taxon>Nitrososphaeria</taxon>
        <taxon>Nitrososphaerales</taxon>
        <taxon>Nitrososphaeraceae</taxon>
        <taxon>Nitrososphaera</taxon>
    </lineage>
</organism>
<dbReference type="BioCyc" id="CNIT1237085:G1324-2318-MONOMER"/>
<dbReference type="InParanoid" id="K0ICZ8"/>
<dbReference type="GeneID" id="13794337"/>
<accession>K0ICZ8</accession>
<dbReference type="Proteomes" id="UP000008037">
    <property type="component" value="Chromosome"/>
</dbReference>
<dbReference type="KEGG" id="nga:Ngar_c23200"/>
<dbReference type="PANTHER" id="PTHR12993:SF11">
    <property type="entry name" value="N-ACETYLGLUCOSAMINYL-PHOSPHATIDYLINOSITOL DE-N-ACETYLASE"/>
    <property type="match status" value="1"/>
</dbReference>
<reference evidence="1 2" key="1">
    <citation type="journal article" date="2012" name="Environ. Microbiol.">
        <title>The genome of the ammonia-oxidizing Candidatus Nitrososphaera gargensis: insights into metabolic versatility and environmental adaptations.</title>
        <authorList>
            <person name="Spang A."/>
            <person name="Poehlein A."/>
            <person name="Offre P."/>
            <person name="Zumbragel S."/>
            <person name="Haider S."/>
            <person name="Rychlik N."/>
            <person name="Nowka B."/>
            <person name="Schmeisser C."/>
            <person name="Lebedeva E.V."/>
            <person name="Rattei T."/>
            <person name="Bohm C."/>
            <person name="Schmid M."/>
            <person name="Galushko A."/>
            <person name="Hatzenpichler R."/>
            <person name="Weinmaier T."/>
            <person name="Daniel R."/>
            <person name="Schleper C."/>
            <person name="Spieck E."/>
            <person name="Streit W."/>
            <person name="Wagner M."/>
        </authorList>
    </citation>
    <scope>NUCLEOTIDE SEQUENCE [LARGE SCALE GENOMIC DNA]</scope>
    <source>
        <strain evidence="2">Ga9.2</strain>
    </source>
</reference>
<dbReference type="HOGENOM" id="CLU_049311_3_3_2"/>
<evidence type="ECO:0008006" key="3">
    <source>
        <dbReference type="Google" id="ProtNLM"/>
    </source>
</evidence>
<dbReference type="OrthoDB" id="70547at2157"/>
<proteinExistence type="predicted"/>
<evidence type="ECO:0000313" key="2">
    <source>
        <dbReference type="Proteomes" id="UP000008037"/>
    </source>
</evidence>
<dbReference type="SUPFAM" id="SSF102588">
    <property type="entry name" value="LmbE-like"/>
    <property type="match status" value="1"/>
</dbReference>
<protein>
    <recommendedName>
        <fullName evidence="3">PIG-L family deacetylase</fullName>
    </recommendedName>
</protein>
<keyword evidence="2" id="KW-1185">Reference proteome</keyword>
<dbReference type="AlphaFoldDB" id="K0ICZ8"/>
<gene>
    <name evidence="1" type="ordered locus">Ngar_c23200</name>
</gene>
<sequence length="233" mass="26275">MNILAIGAHPDDIELGCGGLLIKAARQGHSVFMYTLTRGAASGDPEQRTKELMQSAKFIGAKALWIDNFEDTRLNVSSTDLINHIEFFINKADPDLIITHSLGDVHHDHRAVASSTIEAGRFIPNIMSYEIPLTKDFKPQVYYDISDVVDEKVELIKIFWSQQSKLYLKANAIKGLAEYRALQSRLNTSINYVEAFEVLKICFGKEFKLWKVPNDRIPKIAGATRPKEIIELI</sequence>
<dbReference type="STRING" id="1237085.Ngar_c23200"/>
<dbReference type="InterPro" id="IPR024078">
    <property type="entry name" value="LmbE-like_dom_sf"/>
</dbReference>
<dbReference type="EMBL" id="CP002408">
    <property type="protein sequence ID" value="AFU59246.1"/>
    <property type="molecule type" value="Genomic_DNA"/>
</dbReference>
<name>K0ICZ8_NITGG</name>